<dbReference type="EMBL" id="WHNY01000005">
    <property type="protein sequence ID" value="NOU62807.1"/>
    <property type="molecule type" value="Genomic_DNA"/>
</dbReference>
<dbReference type="Proteomes" id="UP000653578">
    <property type="component" value="Unassembled WGS sequence"/>
</dbReference>
<evidence type="ECO:0000313" key="1">
    <source>
        <dbReference type="EMBL" id="NOU62807.1"/>
    </source>
</evidence>
<dbReference type="RefSeq" id="WP_171628624.1">
    <property type="nucleotide sequence ID" value="NZ_WHNY01000005.1"/>
</dbReference>
<proteinExistence type="predicted"/>
<name>A0ABX1X3H4_9BACL</name>
<organism evidence="1 2">
    <name type="scientific">Paenibacillus plantarum</name>
    <dbReference type="NCBI Taxonomy" id="2654975"/>
    <lineage>
        <taxon>Bacteria</taxon>
        <taxon>Bacillati</taxon>
        <taxon>Bacillota</taxon>
        <taxon>Bacilli</taxon>
        <taxon>Bacillales</taxon>
        <taxon>Paenibacillaceae</taxon>
        <taxon>Paenibacillus</taxon>
    </lineage>
</organism>
<sequence length="160" mass="18062">MYKLLLMVLMSVVFMSLYGLQTDEELAMHTVFQGKHGLNNAVHAAAQQSDEAKLAQGIHAIDDTRAREAAMAYLQANLRLDADNEPLPDTFLQSAVVVDLFKVVNEGEIFPYTYRDDAQDYTVTLERPGVIMFIRLVFPRTYAVLQPITWTIKASAEMVY</sequence>
<accession>A0ABX1X3H4</accession>
<comment type="caution">
    <text evidence="1">The sequence shown here is derived from an EMBL/GenBank/DDBJ whole genome shotgun (WGS) entry which is preliminary data.</text>
</comment>
<evidence type="ECO:0000313" key="2">
    <source>
        <dbReference type="Proteomes" id="UP000653578"/>
    </source>
</evidence>
<gene>
    <name evidence="1" type="ORF">GC096_01935</name>
</gene>
<protein>
    <submittedName>
        <fullName evidence="1">Uncharacterized protein</fullName>
    </submittedName>
</protein>
<reference evidence="1 2" key="1">
    <citation type="submission" date="2019-10" db="EMBL/GenBank/DDBJ databases">
        <title>Description of Paenibacillus humi sp. nov.</title>
        <authorList>
            <person name="Carlier A."/>
            <person name="Qi S."/>
        </authorList>
    </citation>
    <scope>NUCLEOTIDE SEQUENCE [LARGE SCALE GENOMIC DNA]</scope>
    <source>
        <strain evidence="1 2">LMG 31461</strain>
    </source>
</reference>
<keyword evidence="2" id="KW-1185">Reference proteome</keyword>